<feature type="domain" description="LTD" evidence="2">
    <location>
        <begin position="20"/>
        <end position="155"/>
    </location>
</feature>
<keyword evidence="4" id="KW-1185">Reference proteome</keyword>
<name>B3QW55_CHLT3</name>
<dbReference type="KEGG" id="cts:Ctha_2258"/>
<dbReference type="InterPro" id="IPR001322">
    <property type="entry name" value="Lamin_tail_dom"/>
</dbReference>
<keyword evidence="1" id="KW-0732">Signal</keyword>
<sequence>MLLKRIGYCLIFFASLIFSGDLTAQSSDSRKIIVSEAMYSQSSNSTNDEFIELYNPSETESVDFTGWRLAGTQSSPLALADTGNGLCVLAPKSYAVVLPANYFSEPHFRLYESLIPAGATVLKAEKSLSLDNSGDRIIFLNAAGDSVLDITYFPDAEKGYSLEKIDLTAGDDRGNFVQSWKLNGSPGAKNSVPSKAFDLSVSAPSTRAVPPDEQAAISCTVTNAGAKPFGAESVVRLFLDKNQNGEAEANEQISEKPLFFNLEPEAFWETVFFHTPSSATERLIFAVANAEDENSANDSAKTALSVGTARNAVIINEILYAPVQNSTDFIQDQPDFVELYNRSSAAVDLRGWSLSDAADEHGEFDTYFFAEDDAQNTILSPGQYAVVSPDKAENLDSSRLALFFPFVKSLSQAKIFYVTNRATFSYNNDGDEVRLKDELGFTIDSLRYDESWHHPFFNSTAGKSLERLNPDMPSTAKSNWSTCTDRLYGATPGKANSIFTAGATSQKESGLAISPNPFSPNADGHDDFTVIGYTLPSAVNRIRVKIFDVRGRLINTLENSLPVASKGEIIWDGSDKNGKRARMGIYIVLLEALSATNAAVKSYKATVVLAMPLN</sequence>
<dbReference type="STRING" id="517418.Ctha_2258"/>
<dbReference type="EMBL" id="CP001100">
    <property type="protein sequence ID" value="ACF14709.1"/>
    <property type="molecule type" value="Genomic_DNA"/>
</dbReference>
<dbReference type="Pfam" id="PF13860">
    <property type="entry name" value="FlgD_ig"/>
    <property type="match status" value="1"/>
</dbReference>
<dbReference type="InterPro" id="IPR025965">
    <property type="entry name" value="FlgD/Vpr_Ig-like"/>
</dbReference>
<dbReference type="eggNOG" id="COG4288">
    <property type="taxonomic scope" value="Bacteria"/>
</dbReference>
<dbReference type="Gene3D" id="2.60.40.1260">
    <property type="entry name" value="Lamin Tail domain"/>
    <property type="match status" value="1"/>
</dbReference>
<dbReference type="OrthoDB" id="9758406at2"/>
<feature type="domain" description="LTD" evidence="2">
    <location>
        <begin position="292"/>
        <end position="445"/>
    </location>
</feature>
<protein>
    <recommendedName>
        <fullName evidence="2">LTD domain-containing protein</fullName>
    </recommendedName>
</protein>
<dbReference type="AlphaFoldDB" id="B3QW55"/>
<dbReference type="HOGENOM" id="CLU_482995_0_0_10"/>
<reference evidence="3 4" key="1">
    <citation type="submission" date="2008-06" db="EMBL/GenBank/DDBJ databases">
        <title>Complete sequence of Chloroherpeton thalassium ATCC 35110.</title>
        <authorList>
            <consortium name="US DOE Joint Genome Institute"/>
            <person name="Lucas S."/>
            <person name="Copeland A."/>
            <person name="Lapidus A."/>
            <person name="Glavina del Rio T."/>
            <person name="Dalin E."/>
            <person name="Tice H."/>
            <person name="Bruce D."/>
            <person name="Goodwin L."/>
            <person name="Pitluck S."/>
            <person name="Schmutz J."/>
            <person name="Larimer F."/>
            <person name="Land M."/>
            <person name="Hauser L."/>
            <person name="Kyrpides N."/>
            <person name="Mikhailova N."/>
            <person name="Liu Z."/>
            <person name="Li T."/>
            <person name="Zhao F."/>
            <person name="Overmann J."/>
            <person name="Bryant D.A."/>
            <person name="Richardson P."/>
        </authorList>
    </citation>
    <scope>NUCLEOTIDE SEQUENCE [LARGE SCALE GENOMIC DNA]</scope>
    <source>
        <strain evidence="4">ATCC 35110 / GB-78</strain>
    </source>
</reference>
<organism evidence="3 4">
    <name type="scientific">Chloroherpeton thalassium (strain ATCC 35110 / GB-78)</name>
    <dbReference type="NCBI Taxonomy" id="517418"/>
    <lineage>
        <taxon>Bacteria</taxon>
        <taxon>Pseudomonadati</taxon>
        <taxon>Chlorobiota</taxon>
        <taxon>Chlorobiia</taxon>
        <taxon>Chlorobiales</taxon>
        <taxon>Chloroherpetonaceae</taxon>
        <taxon>Chloroherpeton</taxon>
    </lineage>
</organism>
<dbReference type="InterPro" id="IPR013783">
    <property type="entry name" value="Ig-like_fold"/>
</dbReference>
<proteinExistence type="predicted"/>
<dbReference type="Proteomes" id="UP000001208">
    <property type="component" value="Chromosome"/>
</dbReference>
<evidence type="ECO:0000259" key="2">
    <source>
        <dbReference type="PROSITE" id="PS51841"/>
    </source>
</evidence>
<gene>
    <name evidence="3" type="ordered locus">Ctha_2258</name>
</gene>
<accession>B3QW55</accession>
<dbReference type="Pfam" id="PF00932">
    <property type="entry name" value="LTD"/>
    <property type="match status" value="2"/>
</dbReference>
<feature type="signal peptide" evidence="1">
    <location>
        <begin position="1"/>
        <end position="24"/>
    </location>
</feature>
<dbReference type="Gene3D" id="2.60.40.4070">
    <property type="match status" value="1"/>
</dbReference>
<evidence type="ECO:0000256" key="1">
    <source>
        <dbReference type="SAM" id="SignalP"/>
    </source>
</evidence>
<dbReference type="SUPFAM" id="SSF74853">
    <property type="entry name" value="Lamin A/C globular tail domain"/>
    <property type="match status" value="2"/>
</dbReference>
<feature type="chain" id="PRO_5002795848" description="LTD domain-containing protein" evidence="1">
    <location>
        <begin position="25"/>
        <end position="614"/>
    </location>
</feature>
<evidence type="ECO:0000313" key="4">
    <source>
        <dbReference type="Proteomes" id="UP000001208"/>
    </source>
</evidence>
<dbReference type="Gene3D" id="2.60.40.10">
    <property type="entry name" value="Immunoglobulins"/>
    <property type="match status" value="1"/>
</dbReference>
<dbReference type="PROSITE" id="PS51841">
    <property type="entry name" value="LTD"/>
    <property type="match status" value="2"/>
</dbReference>
<dbReference type="InterPro" id="IPR036415">
    <property type="entry name" value="Lamin_tail_dom_sf"/>
</dbReference>
<evidence type="ECO:0000313" key="3">
    <source>
        <dbReference type="EMBL" id="ACF14709.1"/>
    </source>
</evidence>